<dbReference type="AlphaFoldDB" id="A0A0F6W6T6"/>
<dbReference type="InterPro" id="IPR013670">
    <property type="entry name" value="EcoEI_R_C_dom"/>
</dbReference>
<proteinExistence type="predicted"/>
<protein>
    <submittedName>
        <fullName evidence="2">Type I restriction-modification system, restriction subunit R</fullName>
    </submittedName>
</protein>
<dbReference type="KEGG" id="samy:DB32_006124"/>
<keyword evidence="3" id="KW-1185">Reference proteome</keyword>
<name>A0A0F6W6T6_9BACT</name>
<gene>
    <name evidence="2" type="ORF">DB32_006124</name>
</gene>
<dbReference type="GO" id="GO:0006304">
    <property type="term" value="P:DNA modification"/>
    <property type="evidence" value="ECO:0007669"/>
    <property type="project" value="InterPro"/>
</dbReference>
<dbReference type="GO" id="GO:0003677">
    <property type="term" value="F:DNA binding"/>
    <property type="evidence" value="ECO:0007669"/>
    <property type="project" value="InterPro"/>
</dbReference>
<dbReference type="EMBL" id="CP011125">
    <property type="protein sequence ID" value="AKF08975.1"/>
    <property type="molecule type" value="Genomic_DNA"/>
</dbReference>
<dbReference type="STRING" id="927083.DB32_006124"/>
<evidence type="ECO:0000313" key="3">
    <source>
        <dbReference type="Proteomes" id="UP000034883"/>
    </source>
</evidence>
<dbReference type="GO" id="GO:0003824">
    <property type="term" value="F:catalytic activity"/>
    <property type="evidence" value="ECO:0007669"/>
    <property type="project" value="InterPro"/>
</dbReference>
<feature type="domain" description="EcoEI R protein C-terminal" evidence="1">
    <location>
        <begin position="48"/>
        <end position="178"/>
    </location>
</feature>
<evidence type="ECO:0000259" key="1">
    <source>
        <dbReference type="Pfam" id="PF08463"/>
    </source>
</evidence>
<sequence>MVHRALRFGEVLDRHRAARPQPTLISKHDDELVSEERGYGDGRGRPAHYLDGFAKFVREQADHLPALVIVTQRPREQLKSNAFALDEAGFSEAQPRAAWRDRANQHVAASSIGHIRQAALGDPLVPYEERVSKALTKLLASRVWTQPQRKWLERDWQAAQGRVIVDRDSLDRGQFAAEAASRK</sequence>
<accession>A0A0F6W6T6</accession>
<reference evidence="2 3" key="1">
    <citation type="submission" date="2015-03" db="EMBL/GenBank/DDBJ databases">
        <title>Genome assembly of Sandaracinus amylolyticus DSM 53668.</title>
        <authorList>
            <person name="Sharma G."/>
            <person name="Subramanian S."/>
        </authorList>
    </citation>
    <scope>NUCLEOTIDE SEQUENCE [LARGE SCALE GENOMIC DNA]</scope>
    <source>
        <strain evidence="2 3">DSM 53668</strain>
    </source>
</reference>
<evidence type="ECO:0000313" key="2">
    <source>
        <dbReference type="EMBL" id="AKF08975.1"/>
    </source>
</evidence>
<organism evidence="2 3">
    <name type="scientific">Sandaracinus amylolyticus</name>
    <dbReference type="NCBI Taxonomy" id="927083"/>
    <lineage>
        <taxon>Bacteria</taxon>
        <taxon>Pseudomonadati</taxon>
        <taxon>Myxococcota</taxon>
        <taxon>Polyangia</taxon>
        <taxon>Polyangiales</taxon>
        <taxon>Sandaracinaceae</taxon>
        <taxon>Sandaracinus</taxon>
    </lineage>
</organism>
<dbReference type="Pfam" id="PF08463">
    <property type="entry name" value="EcoEI_R_C"/>
    <property type="match status" value="1"/>
</dbReference>
<dbReference type="Proteomes" id="UP000034883">
    <property type="component" value="Chromosome"/>
</dbReference>